<dbReference type="CDD" id="cd02142">
    <property type="entry name" value="McbC_SagB-like_oxidoreductase"/>
    <property type="match status" value="1"/>
</dbReference>
<reference evidence="2" key="1">
    <citation type="submission" date="2020-05" db="EMBL/GenBank/DDBJ databases">
        <authorList>
            <person name="Chiriac C."/>
            <person name="Salcher M."/>
            <person name="Ghai R."/>
            <person name="Kavagutti S V."/>
        </authorList>
    </citation>
    <scope>NUCLEOTIDE SEQUENCE</scope>
</reference>
<dbReference type="NCBIfam" id="TIGR03605">
    <property type="entry name" value="antibiot_sagB"/>
    <property type="match status" value="1"/>
</dbReference>
<dbReference type="EMBL" id="CAEZXP010000005">
    <property type="protein sequence ID" value="CAB4703236.1"/>
    <property type="molecule type" value="Genomic_DNA"/>
</dbReference>
<dbReference type="InterPro" id="IPR020051">
    <property type="entry name" value="SagB-type_dehydrogenase"/>
</dbReference>
<protein>
    <submittedName>
        <fullName evidence="2">Unannotated protein</fullName>
    </submittedName>
</protein>
<dbReference type="InterPro" id="IPR052544">
    <property type="entry name" value="Bacteriocin_Proc_Enz"/>
</dbReference>
<evidence type="ECO:0000313" key="2">
    <source>
        <dbReference type="EMBL" id="CAB4703236.1"/>
    </source>
</evidence>
<dbReference type="Pfam" id="PF00881">
    <property type="entry name" value="Nitroreductase"/>
    <property type="match status" value="1"/>
</dbReference>
<dbReference type="GO" id="GO:0016491">
    <property type="term" value="F:oxidoreductase activity"/>
    <property type="evidence" value="ECO:0007669"/>
    <property type="project" value="InterPro"/>
</dbReference>
<accession>A0A6J6PXB2</accession>
<proteinExistence type="predicted"/>
<name>A0A6J6PXB2_9ZZZZ</name>
<dbReference type="PANTHER" id="PTHR43745">
    <property type="entry name" value="NITROREDUCTASE MJ1384-RELATED"/>
    <property type="match status" value="1"/>
</dbReference>
<gene>
    <name evidence="2" type="ORF">UFOPK2399_01493</name>
</gene>
<dbReference type="SUPFAM" id="SSF55469">
    <property type="entry name" value="FMN-dependent nitroreductase-like"/>
    <property type="match status" value="1"/>
</dbReference>
<evidence type="ECO:0000259" key="1">
    <source>
        <dbReference type="Pfam" id="PF00881"/>
    </source>
</evidence>
<dbReference type="InterPro" id="IPR029479">
    <property type="entry name" value="Nitroreductase"/>
</dbReference>
<dbReference type="Gene3D" id="3.40.109.10">
    <property type="entry name" value="NADH Oxidase"/>
    <property type="match status" value="1"/>
</dbReference>
<feature type="domain" description="Nitroreductase" evidence="1">
    <location>
        <begin position="123"/>
        <end position="262"/>
    </location>
</feature>
<dbReference type="AlphaFoldDB" id="A0A6J6PXB2"/>
<organism evidence="2">
    <name type="scientific">freshwater metagenome</name>
    <dbReference type="NCBI Taxonomy" id="449393"/>
    <lineage>
        <taxon>unclassified sequences</taxon>
        <taxon>metagenomes</taxon>
        <taxon>ecological metagenomes</taxon>
    </lineage>
</organism>
<dbReference type="InterPro" id="IPR000415">
    <property type="entry name" value="Nitroreductase-like"/>
</dbReference>
<dbReference type="PANTHER" id="PTHR43745:SF2">
    <property type="entry name" value="NITROREDUCTASE MJ1384-RELATED"/>
    <property type="match status" value="1"/>
</dbReference>
<sequence length="265" mass="27847">MRIPTAEFASFVYGGECAIDDPAELFHEASRLYPGVAPSRLSVMASLGEPGVAQTLGRAGRVGCGDVDIRLPNVPLPSAPLADAIGGRVSRLPDQRRTLTLTSLASVFACSALTSERAGERRRPVASAGALYPLELYVVPLAVESLELQSYHYDPFRNGLVRVGDVDHATVEGALVDPPLAARMSALVVVTSVFWRSRVKYGYRGYRFALLEAGHVVQAMTTAATALGVAALPLGGYYDGAVDALIGANGVDEATIYLLGLGGDA</sequence>